<evidence type="ECO:0000313" key="2">
    <source>
        <dbReference type="Proteomes" id="UP000178254"/>
    </source>
</evidence>
<proteinExistence type="predicted"/>
<dbReference type="STRING" id="1798709.A2538_01695"/>
<accession>A0A1F6PDM7</accession>
<dbReference type="Proteomes" id="UP000178254">
    <property type="component" value="Unassembled WGS sequence"/>
</dbReference>
<comment type="caution">
    <text evidence="1">The sequence shown here is derived from an EMBL/GenBank/DDBJ whole genome shotgun (WGS) entry which is preliminary data.</text>
</comment>
<gene>
    <name evidence="1" type="ORF">A2538_01695</name>
</gene>
<sequence length="147" mass="16455">MAGLEVPTVVGKTAGNKLVPTVTTIQRAGRYDGRRGDWIHLFSVRYNGGDDGLTVDDANSHSRFSDLYFNRMKAIADQASLDVDIRFHFLSQCATIAQKNQKSPPPRRTLPKIFCRPGTNTSLKARARKIFEGIFRGCEVFDFKLFG</sequence>
<evidence type="ECO:0000313" key="1">
    <source>
        <dbReference type="EMBL" id="OGH94261.1"/>
    </source>
</evidence>
<dbReference type="AlphaFoldDB" id="A0A1F6PDM7"/>
<protein>
    <submittedName>
        <fullName evidence="1">Uncharacterized protein</fullName>
    </submittedName>
</protein>
<dbReference type="EMBL" id="MFRE01000010">
    <property type="protein sequence ID" value="OGH94261.1"/>
    <property type="molecule type" value="Genomic_DNA"/>
</dbReference>
<organism evidence="1 2">
    <name type="scientific">Candidatus Magasanikbacteria bacterium RIFOXYD2_FULL_41_14</name>
    <dbReference type="NCBI Taxonomy" id="1798709"/>
    <lineage>
        <taxon>Bacteria</taxon>
        <taxon>Candidatus Magasanikiibacteriota</taxon>
    </lineage>
</organism>
<name>A0A1F6PDM7_9BACT</name>
<reference evidence="1 2" key="1">
    <citation type="journal article" date="2016" name="Nat. Commun.">
        <title>Thousands of microbial genomes shed light on interconnected biogeochemical processes in an aquifer system.</title>
        <authorList>
            <person name="Anantharaman K."/>
            <person name="Brown C.T."/>
            <person name="Hug L.A."/>
            <person name="Sharon I."/>
            <person name="Castelle C.J."/>
            <person name="Probst A.J."/>
            <person name="Thomas B.C."/>
            <person name="Singh A."/>
            <person name="Wilkins M.J."/>
            <person name="Karaoz U."/>
            <person name="Brodie E.L."/>
            <person name="Williams K.H."/>
            <person name="Hubbard S.S."/>
            <person name="Banfield J.F."/>
        </authorList>
    </citation>
    <scope>NUCLEOTIDE SEQUENCE [LARGE SCALE GENOMIC DNA]</scope>
</reference>